<dbReference type="SUPFAM" id="SSF161098">
    <property type="entry name" value="MetI-like"/>
    <property type="match status" value="1"/>
</dbReference>
<dbReference type="PROSITE" id="PS50928">
    <property type="entry name" value="ABC_TM1"/>
    <property type="match status" value="1"/>
</dbReference>
<evidence type="ECO:0000256" key="3">
    <source>
        <dbReference type="ARBA" id="ARBA00022448"/>
    </source>
</evidence>
<feature type="transmembrane region" description="Helical" evidence="8">
    <location>
        <begin position="55"/>
        <end position="75"/>
    </location>
</feature>
<gene>
    <name evidence="10" type="ORF">AUP43_06755</name>
</gene>
<keyword evidence="4" id="KW-1003">Cell membrane</keyword>
<sequence length="215" mass="23327">MFDILIANGHLLLAGAVVTLYLSAGAAAMAAVLGAGLALLQLFAFWPLRLLVEAYLYIMRGVPLLVLLFAMYYMLPYAGVNVNPTAGGMVVIALYFSAFMSEVFRGAILAVPKGQWDAARALGMFGRTMMVIVVAPQALRLAGPPFVNTCIMLVKGTSLVSIIGLLEVTMAGRQIVERTLAPFQIFTGVAVIYFLICYSLSVYGRYLERRTSYVH</sequence>
<dbReference type="CDD" id="cd06261">
    <property type="entry name" value="TM_PBP2"/>
    <property type="match status" value="1"/>
</dbReference>
<proteinExistence type="inferred from homology"/>
<comment type="subcellular location">
    <subcellularLocation>
        <location evidence="1">Cell inner membrane</location>
        <topology evidence="1">Multi-pass membrane protein</topology>
    </subcellularLocation>
    <subcellularLocation>
        <location evidence="8">Cell membrane</location>
        <topology evidence="8">Multi-pass membrane protein</topology>
    </subcellularLocation>
</comment>
<keyword evidence="5 8" id="KW-0812">Transmembrane</keyword>
<dbReference type="EMBL" id="LPXN01000095">
    <property type="protein sequence ID" value="KZD09744.1"/>
    <property type="molecule type" value="Genomic_DNA"/>
</dbReference>
<organism evidence="10 11">
    <name type="scientific">Oceanibaculum pacificum</name>
    <dbReference type="NCBI Taxonomy" id="580166"/>
    <lineage>
        <taxon>Bacteria</taxon>
        <taxon>Pseudomonadati</taxon>
        <taxon>Pseudomonadota</taxon>
        <taxon>Alphaproteobacteria</taxon>
        <taxon>Rhodospirillales</taxon>
        <taxon>Oceanibaculaceae</taxon>
        <taxon>Oceanibaculum</taxon>
    </lineage>
</organism>
<evidence type="ECO:0000256" key="1">
    <source>
        <dbReference type="ARBA" id="ARBA00004429"/>
    </source>
</evidence>
<dbReference type="Proteomes" id="UP000076400">
    <property type="component" value="Unassembled WGS sequence"/>
</dbReference>
<dbReference type="InterPro" id="IPR035906">
    <property type="entry name" value="MetI-like_sf"/>
</dbReference>
<evidence type="ECO:0000256" key="4">
    <source>
        <dbReference type="ARBA" id="ARBA00022475"/>
    </source>
</evidence>
<dbReference type="AlphaFoldDB" id="A0A154W883"/>
<feature type="transmembrane region" description="Helical" evidence="8">
    <location>
        <begin position="20"/>
        <end position="43"/>
    </location>
</feature>
<evidence type="ECO:0000256" key="6">
    <source>
        <dbReference type="ARBA" id="ARBA00022989"/>
    </source>
</evidence>
<dbReference type="GO" id="GO:0043190">
    <property type="term" value="C:ATP-binding cassette (ABC) transporter complex"/>
    <property type="evidence" value="ECO:0007669"/>
    <property type="project" value="InterPro"/>
</dbReference>
<evidence type="ECO:0000259" key="9">
    <source>
        <dbReference type="PROSITE" id="PS50928"/>
    </source>
</evidence>
<dbReference type="Gene3D" id="1.10.3720.10">
    <property type="entry name" value="MetI-like"/>
    <property type="match status" value="1"/>
</dbReference>
<evidence type="ECO:0000313" key="11">
    <source>
        <dbReference type="Proteomes" id="UP000076400"/>
    </source>
</evidence>
<keyword evidence="7 8" id="KW-0472">Membrane</keyword>
<dbReference type="InterPro" id="IPR043429">
    <property type="entry name" value="ArtM/GltK/GlnP/TcyL/YhdX-like"/>
</dbReference>
<dbReference type="STRING" id="580166.AUP43_06755"/>
<feature type="transmembrane region" description="Helical" evidence="8">
    <location>
        <begin position="180"/>
        <end position="203"/>
    </location>
</feature>
<evidence type="ECO:0000313" key="10">
    <source>
        <dbReference type="EMBL" id="KZD09744.1"/>
    </source>
</evidence>
<feature type="transmembrane region" description="Helical" evidence="8">
    <location>
        <begin position="121"/>
        <end position="139"/>
    </location>
</feature>
<protein>
    <recommendedName>
        <fullName evidence="9">ABC transmembrane type-1 domain-containing protein</fullName>
    </recommendedName>
</protein>
<keyword evidence="3 8" id="KW-0813">Transport</keyword>
<comment type="caution">
    <text evidence="10">The sequence shown here is derived from an EMBL/GenBank/DDBJ whole genome shotgun (WGS) entry which is preliminary data.</text>
</comment>
<evidence type="ECO:0000256" key="7">
    <source>
        <dbReference type="ARBA" id="ARBA00023136"/>
    </source>
</evidence>
<accession>A0A154W883</accession>
<dbReference type="InterPro" id="IPR000515">
    <property type="entry name" value="MetI-like"/>
</dbReference>
<feature type="transmembrane region" description="Helical" evidence="8">
    <location>
        <begin position="87"/>
        <end position="109"/>
    </location>
</feature>
<dbReference type="GO" id="GO:0022857">
    <property type="term" value="F:transmembrane transporter activity"/>
    <property type="evidence" value="ECO:0007669"/>
    <property type="project" value="InterPro"/>
</dbReference>
<keyword evidence="11" id="KW-1185">Reference proteome</keyword>
<dbReference type="InterPro" id="IPR010065">
    <property type="entry name" value="AA_ABC_transptr_permease_3TM"/>
</dbReference>
<dbReference type="NCBIfam" id="TIGR01726">
    <property type="entry name" value="HEQRo_perm_3TM"/>
    <property type="match status" value="1"/>
</dbReference>
<dbReference type="PANTHER" id="PTHR30614">
    <property type="entry name" value="MEMBRANE COMPONENT OF AMINO ACID ABC TRANSPORTER"/>
    <property type="match status" value="1"/>
</dbReference>
<feature type="domain" description="ABC transmembrane type-1" evidence="9">
    <location>
        <begin position="16"/>
        <end position="204"/>
    </location>
</feature>
<name>A0A154W883_9PROT</name>
<evidence type="ECO:0000256" key="5">
    <source>
        <dbReference type="ARBA" id="ARBA00022692"/>
    </source>
</evidence>
<evidence type="ECO:0000256" key="2">
    <source>
        <dbReference type="ARBA" id="ARBA00010072"/>
    </source>
</evidence>
<comment type="similarity">
    <text evidence="2">Belongs to the binding-protein-dependent transport system permease family. HisMQ subfamily.</text>
</comment>
<dbReference type="PANTHER" id="PTHR30614:SF34">
    <property type="entry name" value="BLR6398 PROTEIN"/>
    <property type="match status" value="1"/>
</dbReference>
<dbReference type="GO" id="GO:0006865">
    <property type="term" value="P:amino acid transport"/>
    <property type="evidence" value="ECO:0007669"/>
    <property type="project" value="TreeGrafter"/>
</dbReference>
<dbReference type="RefSeq" id="WP_067554547.1">
    <property type="nucleotide sequence ID" value="NZ_LPXN01000095.1"/>
</dbReference>
<evidence type="ECO:0000256" key="8">
    <source>
        <dbReference type="RuleBase" id="RU363032"/>
    </source>
</evidence>
<reference evidence="10 11" key="1">
    <citation type="submission" date="2015-12" db="EMBL/GenBank/DDBJ databases">
        <title>Genome sequence of Oceanibaculum pacificum MCCC 1A02656.</title>
        <authorList>
            <person name="Lu L."/>
            <person name="Lai Q."/>
            <person name="Shao Z."/>
            <person name="Qian P."/>
        </authorList>
    </citation>
    <scope>NUCLEOTIDE SEQUENCE [LARGE SCALE GENOMIC DNA]</scope>
    <source>
        <strain evidence="10 11">MCCC 1A02656</strain>
    </source>
</reference>
<feature type="transmembrane region" description="Helical" evidence="8">
    <location>
        <begin position="145"/>
        <end position="168"/>
    </location>
</feature>
<dbReference type="Pfam" id="PF00528">
    <property type="entry name" value="BPD_transp_1"/>
    <property type="match status" value="1"/>
</dbReference>
<keyword evidence="6 8" id="KW-1133">Transmembrane helix</keyword>